<feature type="compositionally biased region" description="Basic and acidic residues" evidence="4">
    <location>
        <begin position="14"/>
        <end position="24"/>
    </location>
</feature>
<keyword evidence="3" id="KW-0539">Nucleus</keyword>
<keyword evidence="6" id="KW-1185">Reference proteome</keyword>
<feature type="region of interest" description="Disordered" evidence="4">
    <location>
        <begin position="134"/>
        <end position="160"/>
    </location>
</feature>
<name>A0A2N1J9H2_9BASI</name>
<feature type="compositionally biased region" description="Basic residues" evidence="4">
    <location>
        <begin position="1"/>
        <end position="13"/>
    </location>
</feature>
<dbReference type="OrthoDB" id="10266662at2759"/>
<sequence>MAKAAKRTKKFIKNKLDTTLEQRRTQKKKAVHFKENKARKERRGHRDAEEEDGDEEEEEDKDGGMSVDAFLQGGFHEEMDEEDEDEDEDEGADDMLDAMEDVSDEEDHAQDLEKLAENDPEFYRYLQENDKNLLNFGSDDEEMGEEDAPAGDDDDDDDENEQQIPVVTAAMLQTWQRAILKHHSLRALRRILLAYRAAVFMGDEHVHLAYRVLDGDVFSSVVMAALKYTPMALQHHIPTKRAAEGRFKVPTHTKKWSLLVRPVRSYFLSTVQLLRTLSDPTMVYAALTESAKMVPYLHHDRRVMRDYVKVLLQLWSTATDRVRLAAFSCLYLVTASAFDEEMIDFCLKSTYHAFVRSSKLTTPHTMPNIVLMKNTACELFALHPEASYQQAFGFIRQLAISLRNCLKIKTKEQYQAVLNWPYIHCLDFWSLALAHTCAEAESNMRPLIYPLVQVALGVARLVPISRYFPLRLHVVQTMQRLVQCTGVYIPLAPLMLEVFDSPEFQRKPKGATLKPLDLETTLRAPQAYVRTKVYADQLADAYAFALLEFLASQALNIAFPEMVIPVAVQLRRLLKSGTSARLHECVKPVLDKVQQNTTWIEQKRSTVEFAPQDHGAVDNFLRDTTQEAPLASALRLARKVREQKRKLLEQTTHVVGDDEE</sequence>
<feature type="compositionally biased region" description="Acidic residues" evidence="4">
    <location>
        <begin position="49"/>
        <end position="61"/>
    </location>
</feature>
<dbReference type="GO" id="GO:0042273">
    <property type="term" value="P:ribosomal large subunit biogenesis"/>
    <property type="evidence" value="ECO:0007669"/>
    <property type="project" value="TreeGrafter"/>
</dbReference>
<dbReference type="RefSeq" id="XP_056064032.1">
    <property type="nucleotide sequence ID" value="XM_056208057.1"/>
</dbReference>
<evidence type="ECO:0000313" key="5">
    <source>
        <dbReference type="EMBL" id="PKI83203.1"/>
    </source>
</evidence>
<dbReference type="STRING" id="2020962.A0A2N1J9H2"/>
<dbReference type="GO" id="GO:0005730">
    <property type="term" value="C:nucleolus"/>
    <property type="evidence" value="ECO:0007669"/>
    <property type="project" value="TreeGrafter"/>
</dbReference>
<comment type="subcellular location">
    <subcellularLocation>
        <location evidence="1">Nucleus</location>
    </subcellularLocation>
</comment>
<dbReference type="GO" id="GO:0030690">
    <property type="term" value="C:Noc1p-Noc2p complex"/>
    <property type="evidence" value="ECO:0007669"/>
    <property type="project" value="TreeGrafter"/>
</dbReference>
<feature type="compositionally biased region" description="Basic and acidic residues" evidence="4">
    <location>
        <begin position="32"/>
        <end position="48"/>
    </location>
</feature>
<dbReference type="GO" id="GO:0005654">
    <property type="term" value="C:nucleoplasm"/>
    <property type="evidence" value="ECO:0007669"/>
    <property type="project" value="TreeGrafter"/>
</dbReference>
<evidence type="ECO:0000256" key="4">
    <source>
        <dbReference type="SAM" id="MobiDB-lite"/>
    </source>
</evidence>
<feature type="region of interest" description="Disordered" evidence="4">
    <location>
        <begin position="1"/>
        <end position="92"/>
    </location>
</feature>
<evidence type="ECO:0000313" key="6">
    <source>
        <dbReference type="Proteomes" id="UP000232875"/>
    </source>
</evidence>
<dbReference type="PANTHER" id="PTHR12687:SF4">
    <property type="entry name" value="NUCLEOLAR COMPLEX PROTEIN 2 HOMOLOG"/>
    <property type="match status" value="1"/>
</dbReference>
<evidence type="ECO:0000256" key="1">
    <source>
        <dbReference type="ARBA" id="ARBA00004123"/>
    </source>
</evidence>
<dbReference type="Pfam" id="PF03715">
    <property type="entry name" value="Noc2"/>
    <property type="match status" value="1"/>
</dbReference>
<organism evidence="5 6">
    <name type="scientific">Malassezia vespertilionis</name>
    <dbReference type="NCBI Taxonomy" id="2020962"/>
    <lineage>
        <taxon>Eukaryota</taxon>
        <taxon>Fungi</taxon>
        <taxon>Dikarya</taxon>
        <taxon>Basidiomycota</taxon>
        <taxon>Ustilaginomycotina</taxon>
        <taxon>Malasseziomycetes</taxon>
        <taxon>Malasseziales</taxon>
        <taxon>Malasseziaceae</taxon>
        <taxon>Malassezia</taxon>
    </lineage>
</organism>
<gene>
    <name evidence="5" type="primary">NOC2</name>
    <name evidence="5" type="ORF">MVES_003078</name>
</gene>
<dbReference type="EMBL" id="KZ454992">
    <property type="protein sequence ID" value="PKI83203.1"/>
    <property type="molecule type" value="Genomic_DNA"/>
</dbReference>
<comment type="similarity">
    <text evidence="2">Belongs to the NOC2 family.</text>
</comment>
<evidence type="ECO:0000256" key="3">
    <source>
        <dbReference type="ARBA" id="ARBA00023242"/>
    </source>
</evidence>
<dbReference type="Proteomes" id="UP000232875">
    <property type="component" value="Unassembled WGS sequence"/>
</dbReference>
<evidence type="ECO:0000256" key="2">
    <source>
        <dbReference type="ARBA" id="ARBA00005907"/>
    </source>
</evidence>
<accession>A0A2N1J9H2</accession>
<dbReference type="InterPro" id="IPR005343">
    <property type="entry name" value="Noc2"/>
</dbReference>
<reference evidence="5 6" key="1">
    <citation type="submission" date="2017-10" db="EMBL/GenBank/DDBJ databases">
        <title>A novel species of cold-tolerant Malassezia isolated from bats.</title>
        <authorList>
            <person name="Lorch J.M."/>
            <person name="Palmer J.M."/>
            <person name="Vanderwolf K.J."/>
            <person name="Schmidt K.Z."/>
            <person name="Verant M.L."/>
            <person name="Weller T.J."/>
            <person name="Blehert D.S."/>
        </authorList>
    </citation>
    <scope>NUCLEOTIDE SEQUENCE [LARGE SCALE GENOMIC DNA]</scope>
    <source>
        <strain evidence="5 6">NWHC:44797-103</strain>
    </source>
</reference>
<feature type="compositionally biased region" description="Acidic residues" evidence="4">
    <location>
        <begin position="78"/>
        <end position="92"/>
    </location>
</feature>
<feature type="compositionally biased region" description="Acidic residues" evidence="4">
    <location>
        <begin position="138"/>
        <end position="160"/>
    </location>
</feature>
<dbReference type="PANTHER" id="PTHR12687">
    <property type="entry name" value="NUCLEOLAR COMPLEX 2 AND RAD4-RELATED"/>
    <property type="match status" value="1"/>
</dbReference>
<dbReference type="GO" id="GO:0030691">
    <property type="term" value="C:Noc2p-Noc3p complex"/>
    <property type="evidence" value="ECO:0007669"/>
    <property type="project" value="TreeGrafter"/>
</dbReference>
<protein>
    <submittedName>
        <fullName evidence="5">Noc2p</fullName>
    </submittedName>
</protein>
<proteinExistence type="inferred from homology"/>
<dbReference type="AlphaFoldDB" id="A0A2N1J9H2"/>
<dbReference type="GeneID" id="80902750"/>